<reference evidence="2" key="1">
    <citation type="submission" date="2011-07" db="EMBL/GenBank/DDBJ databases">
        <authorList>
            <consortium name="Caenorhabditis brenneri Sequencing and Analysis Consortium"/>
            <person name="Wilson R.K."/>
        </authorList>
    </citation>
    <scope>NUCLEOTIDE SEQUENCE [LARGE SCALE GENOMIC DNA]</scope>
    <source>
        <strain evidence="2">PB2801</strain>
    </source>
</reference>
<dbReference type="Proteomes" id="UP000008068">
    <property type="component" value="Unassembled WGS sequence"/>
</dbReference>
<dbReference type="HOGENOM" id="CLU_2456781_0_0_1"/>
<dbReference type="EMBL" id="GL379968">
    <property type="protein sequence ID" value="EGT39362.1"/>
    <property type="molecule type" value="Genomic_DNA"/>
</dbReference>
<proteinExistence type="predicted"/>
<evidence type="ECO:0008006" key="3">
    <source>
        <dbReference type="Google" id="ProtNLM"/>
    </source>
</evidence>
<dbReference type="InParanoid" id="G0NX22"/>
<dbReference type="AlphaFoldDB" id="G0NX22"/>
<organism evidence="2">
    <name type="scientific">Caenorhabditis brenneri</name>
    <name type="common">Nematode worm</name>
    <dbReference type="NCBI Taxonomy" id="135651"/>
    <lineage>
        <taxon>Eukaryota</taxon>
        <taxon>Metazoa</taxon>
        <taxon>Ecdysozoa</taxon>
        <taxon>Nematoda</taxon>
        <taxon>Chromadorea</taxon>
        <taxon>Rhabditida</taxon>
        <taxon>Rhabditina</taxon>
        <taxon>Rhabditomorpha</taxon>
        <taxon>Rhabditoidea</taxon>
        <taxon>Rhabditidae</taxon>
        <taxon>Peloderinae</taxon>
        <taxon>Caenorhabditis</taxon>
    </lineage>
</organism>
<name>G0NX22_CAEBE</name>
<accession>G0NX22</accession>
<gene>
    <name evidence="1" type="ORF">CAEBREN_11959</name>
</gene>
<keyword evidence="2" id="KW-1185">Reference proteome</keyword>
<evidence type="ECO:0000313" key="1">
    <source>
        <dbReference type="EMBL" id="EGT39362.1"/>
    </source>
</evidence>
<dbReference type="OrthoDB" id="3561125at2759"/>
<protein>
    <recommendedName>
        <fullName evidence="3">C2H2-type domain-containing protein</fullName>
    </recommendedName>
</protein>
<evidence type="ECO:0000313" key="2">
    <source>
        <dbReference type="Proteomes" id="UP000008068"/>
    </source>
</evidence>
<dbReference type="Gene3D" id="3.30.160.60">
    <property type="entry name" value="Classic Zinc Finger"/>
    <property type="match status" value="1"/>
</dbReference>
<sequence>MEIQCKLCNSNFLKTNKVVHAISHSGLIIFECGFCPKKFTHMNTTIVRKHILNQHKNPGEPINYDNYKDNRKALKEQIEEWKERCFPTK</sequence>